<evidence type="ECO:0000256" key="2">
    <source>
        <dbReference type="ARBA" id="ARBA00022737"/>
    </source>
</evidence>
<dbReference type="GO" id="GO:0003677">
    <property type="term" value="F:DNA binding"/>
    <property type="evidence" value="ECO:0007669"/>
    <property type="project" value="UniProtKB-KW"/>
</dbReference>
<evidence type="ECO:0000259" key="6">
    <source>
        <dbReference type="PROSITE" id="PS50090"/>
    </source>
</evidence>
<dbReference type="EMBL" id="OX465086">
    <property type="protein sequence ID" value="CAI9261043.1"/>
    <property type="molecule type" value="Genomic_DNA"/>
</dbReference>
<dbReference type="GO" id="GO:0005634">
    <property type="term" value="C:nucleus"/>
    <property type="evidence" value="ECO:0007669"/>
    <property type="project" value="UniProtKB-SubCell"/>
</dbReference>
<dbReference type="Proteomes" id="UP001177003">
    <property type="component" value="Chromosome 0"/>
</dbReference>
<dbReference type="PROSITE" id="PS51294">
    <property type="entry name" value="HTH_MYB"/>
    <property type="match status" value="2"/>
</dbReference>
<evidence type="ECO:0000256" key="1">
    <source>
        <dbReference type="ARBA" id="ARBA00004123"/>
    </source>
</evidence>
<dbReference type="PROSITE" id="PS50090">
    <property type="entry name" value="MYB_LIKE"/>
    <property type="match status" value="2"/>
</dbReference>
<dbReference type="PANTHER" id="PTHR10641">
    <property type="entry name" value="MYB FAMILY TRANSCRIPTION FACTOR"/>
    <property type="match status" value="1"/>
</dbReference>
<evidence type="ECO:0000256" key="4">
    <source>
        <dbReference type="ARBA" id="ARBA00023242"/>
    </source>
</evidence>
<feature type="domain" description="Myb-like" evidence="6">
    <location>
        <begin position="62"/>
        <end position="112"/>
    </location>
</feature>
<feature type="compositionally biased region" description="Basic and acidic residues" evidence="5">
    <location>
        <begin position="127"/>
        <end position="138"/>
    </location>
</feature>
<keyword evidence="3" id="KW-0238">DNA-binding</keyword>
<evidence type="ECO:0000313" key="9">
    <source>
        <dbReference type="Proteomes" id="UP001177003"/>
    </source>
</evidence>
<evidence type="ECO:0000313" key="8">
    <source>
        <dbReference type="EMBL" id="CAI9261043.1"/>
    </source>
</evidence>
<feature type="domain" description="HTH myb-type" evidence="7">
    <location>
        <begin position="9"/>
        <end position="61"/>
    </location>
</feature>
<name>A0AA35VJI7_LACSI</name>
<dbReference type="InterPro" id="IPR009057">
    <property type="entry name" value="Homeodomain-like_sf"/>
</dbReference>
<dbReference type="InterPro" id="IPR017930">
    <property type="entry name" value="Myb_dom"/>
</dbReference>
<dbReference type="SUPFAM" id="SSF46689">
    <property type="entry name" value="Homeodomain-like"/>
    <property type="match status" value="1"/>
</dbReference>
<keyword evidence="4" id="KW-0539">Nucleus</keyword>
<dbReference type="Gene3D" id="1.10.10.60">
    <property type="entry name" value="Homeodomain-like"/>
    <property type="match status" value="2"/>
</dbReference>
<feature type="domain" description="Myb-like" evidence="6">
    <location>
        <begin position="9"/>
        <end position="61"/>
    </location>
</feature>
<protein>
    <submittedName>
        <fullName evidence="8">Uncharacterized protein</fullName>
    </submittedName>
</protein>
<reference evidence="8" key="1">
    <citation type="submission" date="2023-04" db="EMBL/GenBank/DDBJ databases">
        <authorList>
            <person name="Vijverberg K."/>
            <person name="Xiong W."/>
            <person name="Schranz E."/>
        </authorList>
    </citation>
    <scope>NUCLEOTIDE SEQUENCE</scope>
</reference>
<keyword evidence="9" id="KW-1185">Reference proteome</keyword>
<dbReference type="PANTHER" id="PTHR10641:SF1377">
    <property type="entry name" value="MYB-RELATED PROTEIN MYB4-LIKE"/>
    <property type="match status" value="1"/>
</dbReference>
<organism evidence="8 9">
    <name type="scientific">Lactuca saligna</name>
    <name type="common">Willowleaf lettuce</name>
    <dbReference type="NCBI Taxonomy" id="75948"/>
    <lineage>
        <taxon>Eukaryota</taxon>
        <taxon>Viridiplantae</taxon>
        <taxon>Streptophyta</taxon>
        <taxon>Embryophyta</taxon>
        <taxon>Tracheophyta</taxon>
        <taxon>Spermatophyta</taxon>
        <taxon>Magnoliopsida</taxon>
        <taxon>eudicotyledons</taxon>
        <taxon>Gunneridae</taxon>
        <taxon>Pentapetalae</taxon>
        <taxon>asterids</taxon>
        <taxon>campanulids</taxon>
        <taxon>Asterales</taxon>
        <taxon>Asteraceae</taxon>
        <taxon>Cichorioideae</taxon>
        <taxon>Cichorieae</taxon>
        <taxon>Lactucinae</taxon>
        <taxon>Lactuca</taxon>
    </lineage>
</organism>
<dbReference type="Pfam" id="PF00249">
    <property type="entry name" value="Myb_DNA-binding"/>
    <property type="match status" value="2"/>
</dbReference>
<dbReference type="CDD" id="cd00167">
    <property type="entry name" value="SANT"/>
    <property type="match status" value="2"/>
</dbReference>
<feature type="region of interest" description="Disordered" evidence="5">
    <location>
        <begin position="127"/>
        <end position="155"/>
    </location>
</feature>
<dbReference type="InterPro" id="IPR001005">
    <property type="entry name" value="SANT/Myb"/>
</dbReference>
<comment type="subcellular location">
    <subcellularLocation>
        <location evidence="1">Nucleus</location>
    </subcellularLocation>
</comment>
<feature type="domain" description="HTH myb-type" evidence="7">
    <location>
        <begin position="62"/>
        <end position="116"/>
    </location>
</feature>
<dbReference type="InterPro" id="IPR015495">
    <property type="entry name" value="Myb_TF_plants"/>
</dbReference>
<sequence>MKNTLTLENNTIKKGAWSKEEDDKLRAYIQRYGHWNWRLLPKFAGLSRSGKSCRLRWMNYLRPNIKHGNFTKEDDEIIVRLHKQIGNKWTAIAAHMPGRSDNDVKNRWNSHLKKRVQDYQTHHVLENINHDETTKPDEAPSCSTGTDSSSDDRIPCDVTPQNCDYELSGDFWTDPFLLDIYTSSVENTTPWDLVHNFGSQSSRMDDMIMSEDLSWSALGSYFEYNNY</sequence>
<accession>A0AA35VJI7</accession>
<dbReference type="FunFam" id="1.10.10.60:FF:000001">
    <property type="entry name" value="MYB-related transcription factor"/>
    <property type="match status" value="1"/>
</dbReference>
<evidence type="ECO:0000259" key="7">
    <source>
        <dbReference type="PROSITE" id="PS51294"/>
    </source>
</evidence>
<evidence type="ECO:0000256" key="5">
    <source>
        <dbReference type="SAM" id="MobiDB-lite"/>
    </source>
</evidence>
<proteinExistence type="predicted"/>
<gene>
    <name evidence="8" type="ORF">LSALG_LOCUS1851</name>
</gene>
<dbReference type="SMART" id="SM00717">
    <property type="entry name" value="SANT"/>
    <property type="match status" value="2"/>
</dbReference>
<dbReference type="AlphaFoldDB" id="A0AA35VJI7"/>
<keyword evidence="2" id="KW-0677">Repeat</keyword>
<evidence type="ECO:0000256" key="3">
    <source>
        <dbReference type="ARBA" id="ARBA00023125"/>
    </source>
</evidence>